<organism evidence="1 2">
    <name type="scientific">Suillus discolor</name>
    <dbReference type="NCBI Taxonomy" id="1912936"/>
    <lineage>
        <taxon>Eukaryota</taxon>
        <taxon>Fungi</taxon>
        <taxon>Dikarya</taxon>
        <taxon>Basidiomycota</taxon>
        <taxon>Agaricomycotina</taxon>
        <taxon>Agaricomycetes</taxon>
        <taxon>Agaricomycetidae</taxon>
        <taxon>Boletales</taxon>
        <taxon>Suillineae</taxon>
        <taxon>Suillaceae</taxon>
        <taxon>Suillus</taxon>
    </lineage>
</organism>
<gene>
    <name evidence="1" type="ORF">F5147DRAFT_777422</name>
</gene>
<comment type="caution">
    <text evidence="1">The sequence shown here is derived from an EMBL/GenBank/DDBJ whole genome shotgun (WGS) entry which is preliminary data.</text>
</comment>
<dbReference type="EMBL" id="JABBWM010000058">
    <property type="protein sequence ID" value="KAG2099301.1"/>
    <property type="molecule type" value="Genomic_DNA"/>
</dbReference>
<accession>A0A9P7F0J4</accession>
<evidence type="ECO:0000313" key="2">
    <source>
        <dbReference type="Proteomes" id="UP000823399"/>
    </source>
</evidence>
<dbReference type="GeneID" id="64704240"/>
<reference evidence="1" key="1">
    <citation type="journal article" date="2020" name="New Phytol.">
        <title>Comparative genomics reveals dynamic genome evolution in host specialist ectomycorrhizal fungi.</title>
        <authorList>
            <person name="Lofgren L.A."/>
            <person name="Nguyen N.H."/>
            <person name="Vilgalys R."/>
            <person name="Ruytinx J."/>
            <person name="Liao H.L."/>
            <person name="Branco S."/>
            <person name="Kuo A."/>
            <person name="LaButti K."/>
            <person name="Lipzen A."/>
            <person name="Andreopoulos W."/>
            <person name="Pangilinan J."/>
            <person name="Riley R."/>
            <person name="Hundley H."/>
            <person name="Na H."/>
            <person name="Barry K."/>
            <person name="Grigoriev I.V."/>
            <person name="Stajich J.E."/>
            <person name="Kennedy P.G."/>
        </authorList>
    </citation>
    <scope>NUCLEOTIDE SEQUENCE</scope>
    <source>
        <strain evidence="1">FC423</strain>
    </source>
</reference>
<name>A0A9P7F0J4_9AGAM</name>
<dbReference type="Proteomes" id="UP000823399">
    <property type="component" value="Unassembled WGS sequence"/>
</dbReference>
<evidence type="ECO:0000313" key="1">
    <source>
        <dbReference type="EMBL" id="KAG2099301.1"/>
    </source>
</evidence>
<keyword evidence="2" id="KW-1185">Reference proteome</keyword>
<dbReference type="OrthoDB" id="2677275at2759"/>
<protein>
    <submittedName>
        <fullName evidence="1">Uncharacterized protein</fullName>
    </submittedName>
</protein>
<sequence>MFATLGRTMLEWGKPTGSICLTEHEDNMGAQQLEFVWTLSPPERVVELQLTLEKLDKWTNVAMSLINCGVDYTPTCSPHLMFSTPLPSPYPMLTGSTTTIQATTGWSRGEVWSSFSRGGASYILVPEEHTTLMDFEYVPQFQKIFRSRLEAFVMYGDHDSVGSLATEDQLISLRGQINEIKKHIDLLMIQSAIIRERRCLLQHQQDIKSLATTEQLDFTCLENSSVDLIDIKSTQDSVVPSPSLVLKGAADFSASPAKSESIVVRDDLCVAAFISYNMGTTWKTIPSDNAAVVVQPSTQSQGSASKLRAIPRRYKPGRREFQGRSARHEPPALFQGWADASSSMF</sequence>
<dbReference type="RefSeq" id="XP_041289188.1">
    <property type="nucleotide sequence ID" value="XM_041441981.1"/>
</dbReference>
<dbReference type="AlphaFoldDB" id="A0A9P7F0J4"/>
<proteinExistence type="predicted"/>